<dbReference type="Proteomes" id="UP000319004">
    <property type="component" value="Chromosome"/>
</dbReference>
<feature type="compositionally biased region" description="Low complexity" evidence="1">
    <location>
        <begin position="978"/>
        <end position="988"/>
    </location>
</feature>
<feature type="compositionally biased region" description="Basic and acidic residues" evidence="1">
    <location>
        <begin position="1137"/>
        <end position="1146"/>
    </location>
</feature>
<dbReference type="KEGG" id="snep:Enr13x_75750"/>
<evidence type="ECO:0000256" key="2">
    <source>
        <dbReference type="SAM" id="Phobius"/>
    </source>
</evidence>
<feature type="transmembrane region" description="Helical" evidence="2">
    <location>
        <begin position="176"/>
        <end position="195"/>
    </location>
</feature>
<reference evidence="3 4" key="1">
    <citation type="submission" date="2019-03" db="EMBL/GenBank/DDBJ databases">
        <title>Deep-cultivation of Planctomycetes and their phenomic and genomic characterization uncovers novel biology.</title>
        <authorList>
            <person name="Wiegand S."/>
            <person name="Jogler M."/>
            <person name="Boedeker C."/>
            <person name="Pinto D."/>
            <person name="Vollmers J."/>
            <person name="Rivas-Marin E."/>
            <person name="Kohn T."/>
            <person name="Peeters S.H."/>
            <person name="Heuer A."/>
            <person name="Rast P."/>
            <person name="Oberbeckmann S."/>
            <person name="Bunk B."/>
            <person name="Jeske O."/>
            <person name="Meyerdierks A."/>
            <person name="Storesund J.E."/>
            <person name="Kallscheuer N."/>
            <person name="Luecker S."/>
            <person name="Lage O.M."/>
            <person name="Pohl T."/>
            <person name="Merkel B.J."/>
            <person name="Hornburger P."/>
            <person name="Mueller R.-W."/>
            <person name="Bruemmer F."/>
            <person name="Labrenz M."/>
            <person name="Spormann A.M."/>
            <person name="Op den Camp H."/>
            <person name="Overmann J."/>
            <person name="Amann R."/>
            <person name="Jetten M.S.M."/>
            <person name="Mascher T."/>
            <person name="Medema M.H."/>
            <person name="Devos D.P."/>
            <person name="Kaster A.-K."/>
            <person name="Ovreas L."/>
            <person name="Rohde M."/>
            <person name="Galperin M.Y."/>
            <person name="Jogler C."/>
        </authorList>
    </citation>
    <scope>NUCLEOTIDE SEQUENCE [LARGE SCALE GENOMIC DNA]</scope>
    <source>
        <strain evidence="3 4">Enr13</strain>
    </source>
</reference>
<evidence type="ECO:0000313" key="4">
    <source>
        <dbReference type="Proteomes" id="UP000319004"/>
    </source>
</evidence>
<evidence type="ECO:0000313" key="3">
    <source>
        <dbReference type="EMBL" id="QDV47664.1"/>
    </source>
</evidence>
<feature type="transmembrane region" description="Helical" evidence="2">
    <location>
        <begin position="52"/>
        <end position="74"/>
    </location>
</feature>
<feature type="compositionally biased region" description="Low complexity" evidence="1">
    <location>
        <begin position="762"/>
        <end position="792"/>
    </location>
</feature>
<dbReference type="AlphaFoldDB" id="A0A518I3L3"/>
<feature type="compositionally biased region" description="Low complexity" evidence="1">
    <location>
        <begin position="644"/>
        <end position="657"/>
    </location>
</feature>
<feature type="region of interest" description="Disordered" evidence="1">
    <location>
        <begin position="1078"/>
        <end position="1146"/>
    </location>
</feature>
<keyword evidence="2" id="KW-0812">Transmembrane</keyword>
<feature type="compositionally biased region" description="Gly residues" evidence="1">
    <location>
        <begin position="619"/>
        <end position="629"/>
    </location>
</feature>
<dbReference type="EMBL" id="CP037423">
    <property type="protein sequence ID" value="QDV47664.1"/>
    <property type="molecule type" value="Genomic_DNA"/>
</dbReference>
<feature type="compositionally biased region" description="Low complexity" evidence="1">
    <location>
        <begin position="1002"/>
        <end position="1023"/>
    </location>
</feature>
<feature type="compositionally biased region" description="Low complexity" evidence="1">
    <location>
        <begin position="669"/>
        <end position="712"/>
    </location>
</feature>
<feature type="compositionally biased region" description="Gly residues" evidence="1">
    <location>
        <begin position="594"/>
        <end position="607"/>
    </location>
</feature>
<feature type="compositionally biased region" description="Low complexity" evidence="1">
    <location>
        <begin position="723"/>
        <end position="743"/>
    </location>
</feature>
<feature type="compositionally biased region" description="Polar residues" evidence="1">
    <location>
        <begin position="749"/>
        <end position="761"/>
    </location>
</feature>
<feature type="compositionally biased region" description="Basic and acidic residues" evidence="1">
    <location>
        <begin position="795"/>
        <end position="814"/>
    </location>
</feature>
<proteinExistence type="predicted"/>
<feature type="region of interest" description="Disordered" evidence="1">
    <location>
        <begin position="1"/>
        <end position="22"/>
    </location>
</feature>
<feature type="compositionally biased region" description="Gly residues" evidence="1">
    <location>
        <begin position="902"/>
        <end position="928"/>
    </location>
</feature>
<protein>
    <submittedName>
        <fullName evidence="3">Uncharacterized protein</fullName>
    </submittedName>
</protein>
<evidence type="ECO:0000256" key="1">
    <source>
        <dbReference type="SAM" id="MobiDB-lite"/>
    </source>
</evidence>
<name>A0A518I3L3_9BACT</name>
<keyword evidence="4" id="KW-1185">Reference proteome</keyword>
<feature type="region of interest" description="Disordered" evidence="1">
    <location>
        <begin position="561"/>
        <end position="1038"/>
    </location>
</feature>
<keyword evidence="2" id="KW-1133">Transmembrane helix</keyword>
<sequence>MSTVAPPVTPSKRSVDPSQGTEAAKRTAAEQLIEQRIDEARRALWWSELTRTGLMVVIGSMLALLVWLVVDHWVYSPGPIVRSASFAALVTLAGWFLIRRAWPVMTSRVTREYAAWALEQDHPDYRQQLTSYVTLNDGDSRRGVRVRVLRAIGTRAASLLKSHDVLPREATGTFKWWITAAAVFALLAAYCVGSPKSSLASAKRLAIPLAAIDPARRVEIRDVLPGDAEALAGRDLKISADVDGLRDGEAVVCRWSTDGTPREAELELDPSSNRFVGTLSLDHAASGIVRYSVQAGDAVAGPFELSVQNVPVVAIESVRYQPPAYTRQKPRTTSSPAITAIDGTKIRITAKTNRPIARAELQFNPKALGDTVRATAGRTPIAIGDDGVTLTSDVTLRCARGKTASVELESFRIRVWDSNEQANPDPIIYPIKVIADLPPEVAIVVPKKSPIEVPVGAQQIIEVHAMDADFELQRVTLRIERGIDTLEDPVIWVKPDDGNGKGNQVMEYRFRPLEHLLRAGDVVRISATAIDNRNIPGDPNVQPNQATTDPIEIRIVEDAEPLPQDPTGNDGLSAPDDRPASDVEQSQQGEGQQSSGGEGAQGQGGQSQGDPSQGSEGQSSGGEGSGGSESSGENQDPSDGEQGGSSPQQPGEQSSGEGATGQSGTESQSPTDGQPGSSDPSDPGGQSPAGEPTDPNSTDPNSSDPPSSPSTDQQPEGQSPANDGAQDAQGTQGTGQSDGSMQDAGDGSGTSNPNGSEPNSTDGADSSSGEGDSSSSDSAGSESQSPSGGEPSKAPPEHDGQAFERIKDYLEKQKQNQSRDGSPADRNQPPQNEGSAGDSESADEGAGDTQSPKSDAGEQESSQGKSAGEQAAGEEQSGSGDSSQSDPDNGQQGTDEQAAGEQGTGEQGSGEQGSGEQGSGEQGSGEQGSGEQESGAAPDGGKPEGQDPGGSESGDPKGQPDPASGSKGESGSREGADSPDPSGSSQSGDPPPGQSPSPPSPDASSGSQGSGTGTSPDAGDAAAEPPPPPDLEYAKKATDMVLDYLDETRDQVDEDLLKELDWTEQDLQRFRERWEKVRELDQPTQPAGSTNELQDALRSLGLQPSDSPAPSTRDAADSLRNLRDSGNRRQAPPAIRDAFDAFRRRK</sequence>
<dbReference type="PANTHER" id="PTHR12460">
    <property type="entry name" value="CYCLIN-DEPENDENT KINASE INHIBITOR-RELATED PROTEIN"/>
    <property type="match status" value="1"/>
</dbReference>
<keyword evidence="2" id="KW-0472">Membrane</keyword>
<organism evidence="3 4">
    <name type="scientific">Stieleria neptunia</name>
    <dbReference type="NCBI Taxonomy" id="2527979"/>
    <lineage>
        <taxon>Bacteria</taxon>
        <taxon>Pseudomonadati</taxon>
        <taxon>Planctomycetota</taxon>
        <taxon>Planctomycetia</taxon>
        <taxon>Pirellulales</taxon>
        <taxon>Pirellulaceae</taxon>
        <taxon>Stieleria</taxon>
    </lineage>
</organism>
<feature type="compositionally biased region" description="Low complexity" evidence="1">
    <location>
        <begin position="608"/>
        <end position="618"/>
    </location>
</feature>
<feature type="compositionally biased region" description="Low complexity" evidence="1">
    <location>
        <begin position="584"/>
        <end position="593"/>
    </location>
</feature>
<feature type="compositionally biased region" description="Low complexity" evidence="1">
    <location>
        <begin position="876"/>
        <end position="901"/>
    </location>
</feature>
<accession>A0A518I3L3</accession>
<feature type="compositionally biased region" description="Polar residues" evidence="1">
    <location>
        <begin position="848"/>
        <end position="865"/>
    </location>
</feature>
<feature type="compositionally biased region" description="Pro residues" evidence="1">
    <location>
        <begin position="989"/>
        <end position="1001"/>
    </location>
</feature>
<feature type="transmembrane region" description="Helical" evidence="2">
    <location>
        <begin position="80"/>
        <end position="98"/>
    </location>
</feature>
<gene>
    <name evidence="3" type="ORF">Enr13x_75750</name>
</gene>
<feature type="compositionally biased region" description="Basic and acidic residues" evidence="1">
    <location>
        <begin position="1114"/>
        <end position="1127"/>
    </location>
</feature>
<feature type="compositionally biased region" description="Polar residues" evidence="1">
    <location>
        <begin position="1082"/>
        <end position="1093"/>
    </location>
</feature>